<protein>
    <submittedName>
        <fullName evidence="2">Jg14318 protein</fullName>
    </submittedName>
</protein>
<gene>
    <name evidence="2" type="primary">jg14318</name>
    <name evidence="2" type="ORF">PAEG_LOCUS10191</name>
</gene>
<organism evidence="2 3">
    <name type="scientific">Pararge aegeria aegeria</name>
    <dbReference type="NCBI Taxonomy" id="348720"/>
    <lineage>
        <taxon>Eukaryota</taxon>
        <taxon>Metazoa</taxon>
        <taxon>Ecdysozoa</taxon>
        <taxon>Arthropoda</taxon>
        <taxon>Hexapoda</taxon>
        <taxon>Insecta</taxon>
        <taxon>Pterygota</taxon>
        <taxon>Neoptera</taxon>
        <taxon>Endopterygota</taxon>
        <taxon>Lepidoptera</taxon>
        <taxon>Glossata</taxon>
        <taxon>Ditrysia</taxon>
        <taxon>Papilionoidea</taxon>
        <taxon>Nymphalidae</taxon>
        <taxon>Satyrinae</taxon>
        <taxon>Satyrini</taxon>
        <taxon>Parargina</taxon>
        <taxon>Pararge</taxon>
    </lineage>
</organism>
<feature type="transmembrane region" description="Helical" evidence="1">
    <location>
        <begin position="56"/>
        <end position="75"/>
    </location>
</feature>
<sequence length="79" mass="9148">MLLRERWPINKRSFTFIVLVDRNAASQQCCLAAEIRMAIVAIVPTSSDELCHKKLYYLLLILHMLDVLSGLFSFWTEFG</sequence>
<dbReference type="Proteomes" id="UP000838756">
    <property type="component" value="Unassembled WGS sequence"/>
</dbReference>
<keyword evidence="1" id="KW-0812">Transmembrane</keyword>
<name>A0A8S4R6S3_9NEOP</name>
<evidence type="ECO:0000313" key="3">
    <source>
        <dbReference type="Proteomes" id="UP000838756"/>
    </source>
</evidence>
<reference evidence="2" key="1">
    <citation type="submission" date="2022-03" db="EMBL/GenBank/DDBJ databases">
        <authorList>
            <person name="Lindestad O."/>
        </authorList>
    </citation>
    <scope>NUCLEOTIDE SEQUENCE</scope>
</reference>
<accession>A0A8S4R6S3</accession>
<keyword evidence="3" id="KW-1185">Reference proteome</keyword>
<dbReference type="EMBL" id="CAKXAJ010024853">
    <property type="protein sequence ID" value="CAH2231738.1"/>
    <property type="molecule type" value="Genomic_DNA"/>
</dbReference>
<keyword evidence="1" id="KW-0472">Membrane</keyword>
<proteinExistence type="predicted"/>
<keyword evidence="1" id="KW-1133">Transmembrane helix</keyword>
<evidence type="ECO:0000256" key="1">
    <source>
        <dbReference type="SAM" id="Phobius"/>
    </source>
</evidence>
<evidence type="ECO:0000313" key="2">
    <source>
        <dbReference type="EMBL" id="CAH2231738.1"/>
    </source>
</evidence>
<comment type="caution">
    <text evidence="2">The sequence shown here is derived from an EMBL/GenBank/DDBJ whole genome shotgun (WGS) entry which is preliminary data.</text>
</comment>
<dbReference type="AlphaFoldDB" id="A0A8S4R6S3"/>